<evidence type="ECO:0000313" key="1">
    <source>
        <dbReference type="EnsemblPlants" id="AVESA.00010b.r2.4AG0635170.1.CDS"/>
    </source>
</evidence>
<dbReference type="EnsemblPlants" id="AVESA.00010b.r2.4AG0635170.1">
    <property type="protein sequence ID" value="AVESA.00010b.r2.4AG0635170.1.CDS"/>
    <property type="gene ID" value="AVESA.00010b.r2.4AG0635170"/>
</dbReference>
<organism evidence="1 2">
    <name type="scientific">Avena sativa</name>
    <name type="common">Oat</name>
    <dbReference type="NCBI Taxonomy" id="4498"/>
    <lineage>
        <taxon>Eukaryota</taxon>
        <taxon>Viridiplantae</taxon>
        <taxon>Streptophyta</taxon>
        <taxon>Embryophyta</taxon>
        <taxon>Tracheophyta</taxon>
        <taxon>Spermatophyta</taxon>
        <taxon>Magnoliopsida</taxon>
        <taxon>Liliopsida</taxon>
        <taxon>Poales</taxon>
        <taxon>Poaceae</taxon>
        <taxon>BOP clade</taxon>
        <taxon>Pooideae</taxon>
        <taxon>Poodae</taxon>
        <taxon>Poeae</taxon>
        <taxon>Poeae Chloroplast Group 1 (Aveneae type)</taxon>
        <taxon>Aveninae</taxon>
        <taxon>Avena</taxon>
    </lineage>
</organism>
<reference evidence="1" key="1">
    <citation type="submission" date="2021-05" db="EMBL/GenBank/DDBJ databases">
        <authorList>
            <person name="Scholz U."/>
            <person name="Mascher M."/>
            <person name="Fiebig A."/>
        </authorList>
    </citation>
    <scope>NUCLEOTIDE SEQUENCE [LARGE SCALE GENOMIC DNA]</scope>
</reference>
<proteinExistence type="predicted"/>
<protein>
    <submittedName>
        <fullName evidence="1">Uncharacterized protein</fullName>
    </submittedName>
</protein>
<dbReference type="Proteomes" id="UP001732700">
    <property type="component" value="Chromosome 4A"/>
</dbReference>
<sequence length="680" mass="75973">MGTQATHGMHKDSLLSAIVQHRVQMDGPGRLAPSWETKKARTSKLTSQQLNEKLDTIVEDSEAEEDGNTQPQLSGPKKQSATSRSSTKRIAGVVSKWKNTQKGKLLHEIAFEGVMDLPQINKLDPEFTFWLLRRVDPAKRVIWIDDMTPIPIRDVDYQRVLGLPCGKRLVSGLGSKDPEDKIDFINLCIGTGGVKELYCSLKAAEFNVEKQHQGPMDKGQCDNFKVSFVVWLVCRWLAPIRRPNNGSKTFWGALLKPDEISCYNWCAFALEALFDVVRKFQNDITSKRKIENLSLCPIFLQIFFIDYVKNGGVNQPGKFPRIADYDYQSISFMIQELNEKMQREADLKKKQIGNETYSLDSFQKAVGASKLATKKKLALRWYGASLQRHILLLRNSIFKDAERLVEKLEVEDVTDDEGSGGTGIKRSNDGYISGSESGIEGSAGARKRNKASAWKYEGVPSFSLGFSDDEDEPTLIWANCPTPSAIFASNAGIEEMTLPHTVQGQTTIDCLSVQTENLVVIGNIHSPCVQESPVPTNVPRQDFSTIPVSLHLNTEGILDQTNDKAPINIACSSTQEPSQHHIKPMENADMGINFVTPLPKGQTSKCISPATVTKCFSETEVVNRMDPWDNKINLNCKSLEFEFTDSPINKKKIARGKLSKSPWSQGLSHPKRDVMLTRKF</sequence>
<keyword evidence="2" id="KW-1185">Reference proteome</keyword>
<evidence type="ECO:0000313" key="2">
    <source>
        <dbReference type="Proteomes" id="UP001732700"/>
    </source>
</evidence>
<reference evidence="1" key="2">
    <citation type="submission" date="2025-09" db="UniProtKB">
        <authorList>
            <consortium name="EnsemblPlants"/>
        </authorList>
    </citation>
    <scope>IDENTIFICATION</scope>
</reference>
<name>A0ACD5WH93_AVESA</name>
<accession>A0ACD5WH93</accession>